<dbReference type="SMART" id="SM00356">
    <property type="entry name" value="ZnF_C3H1"/>
    <property type="match status" value="3"/>
</dbReference>
<name>R7VMB5_CAPTE</name>
<keyword evidence="1" id="KW-0479">Metal-binding</keyword>
<evidence type="ECO:0000313" key="3">
    <source>
        <dbReference type="EMBL" id="ELU18550.1"/>
    </source>
</evidence>
<proteinExistence type="predicted"/>
<dbReference type="STRING" id="283909.R7VMB5"/>
<feature type="domain" description="C3H1-type" evidence="2">
    <location>
        <begin position="88"/>
        <end position="115"/>
    </location>
</feature>
<feature type="zinc finger region" description="C3H1-type" evidence="1">
    <location>
        <begin position="88"/>
        <end position="115"/>
    </location>
</feature>
<dbReference type="EnsemblMetazoa" id="CapteT186758">
    <property type="protein sequence ID" value="CapteP186758"/>
    <property type="gene ID" value="CapteG186758"/>
</dbReference>
<dbReference type="Proteomes" id="UP000014760">
    <property type="component" value="Unassembled WGS sequence"/>
</dbReference>
<evidence type="ECO:0000256" key="1">
    <source>
        <dbReference type="PROSITE-ProRule" id="PRU00723"/>
    </source>
</evidence>
<keyword evidence="1" id="KW-0863">Zinc-finger</keyword>
<reference evidence="5" key="1">
    <citation type="submission" date="2012-12" db="EMBL/GenBank/DDBJ databases">
        <authorList>
            <person name="Hellsten U."/>
            <person name="Grimwood J."/>
            <person name="Chapman J.A."/>
            <person name="Shapiro H."/>
            <person name="Aerts A."/>
            <person name="Otillar R.P."/>
            <person name="Terry A.Y."/>
            <person name="Boore J.L."/>
            <person name="Simakov O."/>
            <person name="Marletaz F."/>
            <person name="Cho S.-J."/>
            <person name="Edsinger-Gonzales E."/>
            <person name="Havlak P."/>
            <person name="Kuo D.-H."/>
            <person name="Larsson T."/>
            <person name="Lv J."/>
            <person name="Arendt D."/>
            <person name="Savage R."/>
            <person name="Osoegawa K."/>
            <person name="de Jong P."/>
            <person name="Lindberg D.R."/>
            <person name="Seaver E.C."/>
            <person name="Weisblat D.A."/>
            <person name="Putnam N.H."/>
            <person name="Grigoriev I.V."/>
            <person name="Rokhsar D.S."/>
        </authorList>
    </citation>
    <scope>NUCLEOTIDE SEQUENCE</scope>
    <source>
        <strain evidence="5">I ESC-2004</strain>
    </source>
</reference>
<dbReference type="GO" id="GO:0003950">
    <property type="term" value="F:NAD+ poly-ADP-ribosyltransferase activity"/>
    <property type="evidence" value="ECO:0007669"/>
    <property type="project" value="TreeGrafter"/>
</dbReference>
<dbReference type="OMA" id="CKYFHIC"/>
<dbReference type="GO" id="GO:1990404">
    <property type="term" value="F:NAD+-protein mono-ADP-ribosyltransferase activity"/>
    <property type="evidence" value="ECO:0007669"/>
    <property type="project" value="TreeGrafter"/>
</dbReference>
<gene>
    <name evidence="3" type="ORF">CAPTEDRAFT_186758</name>
</gene>
<reference evidence="4" key="3">
    <citation type="submission" date="2015-06" db="UniProtKB">
        <authorList>
            <consortium name="EnsemblMetazoa"/>
        </authorList>
    </citation>
    <scope>IDENTIFICATION</scope>
</reference>
<protein>
    <recommendedName>
        <fullName evidence="2">C3H1-type domain-containing protein</fullName>
    </recommendedName>
</protein>
<accession>R7VMB5</accession>
<evidence type="ECO:0000313" key="5">
    <source>
        <dbReference type="Proteomes" id="UP000014760"/>
    </source>
</evidence>
<organism evidence="3">
    <name type="scientific">Capitella teleta</name>
    <name type="common">Polychaete worm</name>
    <dbReference type="NCBI Taxonomy" id="283909"/>
    <lineage>
        <taxon>Eukaryota</taxon>
        <taxon>Metazoa</taxon>
        <taxon>Spiralia</taxon>
        <taxon>Lophotrochozoa</taxon>
        <taxon>Annelida</taxon>
        <taxon>Polychaeta</taxon>
        <taxon>Sedentaria</taxon>
        <taxon>Scolecida</taxon>
        <taxon>Capitellidae</taxon>
        <taxon>Capitella</taxon>
    </lineage>
</organism>
<keyword evidence="5" id="KW-1185">Reference proteome</keyword>
<evidence type="ECO:0000313" key="4">
    <source>
        <dbReference type="EnsemblMetazoa" id="CapteP186758"/>
    </source>
</evidence>
<feature type="non-terminal residue" evidence="3">
    <location>
        <position position="545"/>
    </location>
</feature>
<sequence length="545" mass="61492">MPSKIKRMSSVRSRQLISDGERKQVFSWLVKKHRGCCELSKITKELFPSMKFQDDLLRIINESPWLQQCIKLLNYVDGRDSLAIAFCPRIRLCFTYYREGSCCRGDDCKYIHLCHSKLYYDHCCCTETDNCMATNQTLNGSNILKGLSEDEKGIVLRNSLPTVCRGYNSSHNCLNLNEYAMCPYVHVCIQHISGACKDPVCPLSHTLREAPHHQQLDYWNEHIASNRRLELRLICNLLIPPVTEPLLKFLIQRGIKGATLEETNRMAGVKGLSLDDVLATGQPEVTVYKHPIEKTSYAAISATEFLVCTAYNSPSGCADEDCPEFHVCGRFALGNCTSEECCFSHDLEDEFNLASFKRKKCSHLGLSERHRLLEMSVLRRCPKKHCTDQICDYLHLCEDYITSGLCSEHSCTKGHSFTTGRNAHVLLMFGMSEWGADALKRRVVCHNQWGNGDAPSLFSPKAQENVKKLGMELSSLPAEYNEMKISKKIDENHNVAKEVGQSRNEVGCLVNESGNAPQLSKKSKIIPPKMDAEVPLKAETHNIQG</sequence>
<keyword evidence="1" id="KW-0862">Zinc</keyword>
<dbReference type="PANTHER" id="PTHR45740">
    <property type="entry name" value="POLY [ADP-RIBOSE] POLYMERASE"/>
    <property type="match status" value="1"/>
</dbReference>
<dbReference type="PANTHER" id="PTHR45740:SF4">
    <property type="entry name" value="PROTEIN MONO-ADP-RIBOSYLTRANSFERASE PARP11"/>
    <property type="match status" value="1"/>
</dbReference>
<evidence type="ECO:0000259" key="2">
    <source>
        <dbReference type="PROSITE" id="PS50103"/>
    </source>
</evidence>
<dbReference type="EMBL" id="AMQN01034777">
    <property type="status" value="NOT_ANNOTATED_CDS"/>
    <property type="molecule type" value="Genomic_DNA"/>
</dbReference>
<dbReference type="GO" id="GO:0005634">
    <property type="term" value="C:nucleus"/>
    <property type="evidence" value="ECO:0007669"/>
    <property type="project" value="TreeGrafter"/>
</dbReference>
<dbReference type="PROSITE" id="PS50103">
    <property type="entry name" value="ZF_C3H1"/>
    <property type="match status" value="1"/>
</dbReference>
<dbReference type="InterPro" id="IPR051712">
    <property type="entry name" value="ARTD-AVP"/>
</dbReference>
<reference evidence="3 5" key="2">
    <citation type="journal article" date="2013" name="Nature">
        <title>Insights into bilaterian evolution from three spiralian genomes.</title>
        <authorList>
            <person name="Simakov O."/>
            <person name="Marletaz F."/>
            <person name="Cho S.J."/>
            <person name="Edsinger-Gonzales E."/>
            <person name="Havlak P."/>
            <person name="Hellsten U."/>
            <person name="Kuo D.H."/>
            <person name="Larsson T."/>
            <person name="Lv J."/>
            <person name="Arendt D."/>
            <person name="Savage R."/>
            <person name="Osoegawa K."/>
            <person name="de Jong P."/>
            <person name="Grimwood J."/>
            <person name="Chapman J.A."/>
            <person name="Shapiro H."/>
            <person name="Aerts A."/>
            <person name="Otillar R.P."/>
            <person name="Terry A.Y."/>
            <person name="Boore J.L."/>
            <person name="Grigoriev I.V."/>
            <person name="Lindberg D.R."/>
            <person name="Seaver E.C."/>
            <person name="Weisblat D.A."/>
            <person name="Putnam N.H."/>
            <person name="Rokhsar D.S."/>
        </authorList>
    </citation>
    <scope>NUCLEOTIDE SEQUENCE</scope>
    <source>
        <strain evidence="3 5">I ESC-2004</strain>
    </source>
</reference>
<dbReference type="HOGENOM" id="CLU_500224_0_0_1"/>
<dbReference type="GO" id="GO:0008270">
    <property type="term" value="F:zinc ion binding"/>
    <property type="evidence" value="ECO:0007669"/>
    <property type="project" value="UniProtKB-KW"/>
</dbReference>
<dbReference type="InterPro" id="IPR000571">
    <property type="entry name" value="Znf_CCCH"/>
</dbReference>
<dbReference type="AlphaFoldDB" id="R7VMB5"/>
<dbReference type="EMBL" id="KB291859">
    <property type="protein sequence ID" value="ELU18550.1"/>
    <property type="molecule type" value="Genomic_DNA"/>
</dbReference>